<reference evidence="3" key="1">
    <citation type="journal article" date="2012" name="PLoS Genet.">
        <title>The genomes of the fungal plant pathogens Cladosporium fulvum and Dothistroma septosporum reveal adaptation to different hosts and lifestyles but also signatures of common ancestry.</title>
        <authorList>
            <person name="de Wit P.J.G.M."/>
            <person name="van der Burgt A."/>
            <person name="Oekmen B."/>
            <person name="Stergiopoulos I."/>
            <person name="Abd-Elsalam K.A."/>
            <person name="Aerts A.L."/>
            <person name="Bahkali A.H."/>
            <person name="Beenen H.G."/>
            <person name="Chettri P."/>
            <person name="Cox M.P."/>
            <person name="Datema E."/>
            <person name="de Vries R.P."/>
            <person name="Dhillon B."/>
            <person name="Ganley A.R."/>
            <person name="Griffiths S.A."/>
            <person name="Guo Y."/>
            <person name="Hamelin R.C."/>
            <person name="Henrissat B."/>
            <person name="Kabir M.S."/>
            <person name="Jashni M.K."/>
            <person name="Kema G."/>
            <person name="Klaubauf S."/>
            <person name="Lapidus A."/>
            <person name="Levasseur A."/>
            <person name="Lindquist E."/>
            <person name="Mehrabi R."/>
            <person name="Ohm R.A."/>
            <person name="Owen T.J."/>
            <person name="Salamov A."/>
            <person name="Schwelm A."/>
            <person name="Schijlen E."/>
            <person name="Sun H."/>
            <person name="van den Burg H.A."/>
            <person name="van Ham R.C.H.J."/>
            <person name="Zhang S."/>
            <person name="Goodwin S.B."/>
            <person name="Grigoriev I.V."/>
            <person name="Collemare J."/>
            <person name="Bradshaw R.E."/>
        </authorList>
    </citation>
    <scope>NUCLEOTIDE SEQUENCE [LARGE SCALE GENOMIC DNA]</scope>
    <source>
        <strain evidence="3">NZE10 / CBS 128990</strain>
    </source>
</reference>
<organism evidence="2 3">
    <name type="scientific">Dothistroma septosporum (strain NZE10 / CBS 128990)</name>
    <name type="common">Red band needle blight fungus</name>
    <name type="synonym">Mycosphaerella pini</name>
    <dbReference type="NCBI Taxonomy" id="675120"/>
    <lineage>
        <taxon>Eukaryota</taxon>
        <taxon>Fungi</taxon>
        <taxon>Dikarya</taxon>
        <taxon>Ascomycota</taxon>
        <taxon>Pezizomycotina</taxon>
        <taxon>Dothideomycetes</taxon>
        <taxon>Dothideomycetidae</taxon>
        <taxon>Mycosphaerellales</taxon>
        <taxon>Mycosphaerellaceae</taxon>
        <taxon>Dothistroma</taxon>
    </lineage>
</organism>
<reference evidence="2 3" key="2">
    <citation type="journal article" date="2012" name="PLoS Pathog.">
        <title>Diverse lifestyles and strategies of plant pathogenesis encoded in the genomes of eighteen Dothideomycetes fungi.</title>
        <authorList>
            <person name="Ohm R.A."/>
            <person name="Feau N."/>
            <person name="Henrissat B."/>
            <person name="Schoch C.L."/>
            <person name="Horwitz B.A."/>
            <person name="Barry K.W."/>
            <person name="Condon B.J."/>
            <person name="Copeland A.C."/>
            <person name="Dhillon B."/>
            <person name="Glaser F."/>
            <person name="Hesse C.N."/>
            <person name="Kosti I."/>
            <person name="LaButti K."/>
            <person name="Lindquist E.A."/>
            <person name="Lucas S."/>
            <person name="Salamov A.A."/>
            <person name="Bradshaw R.E."/>
            <person name="Ciuffetti L."/>
            <person name="Hamelin R.C."/>
            <person name="Kema G.H.J."/>
            <person name="Lawrence C."/>
            <person name="Scott J.A."/>
            <person name="Spatafora J.W."/>
            <person name="Turgeon B.G."/>
            <person name="de Wit P.J.G.M."/>
            <person name="Zhong S."/>
            <person name="Goodwin S.B."/>
            <person name="Grigoriev I.V."/>
        </authorList>
    </citation>
    <scope>NUCLEOTIDE SEQUENCE [LARGE SCALE GENOMIC DNA]</scope>
    <source>
        <strain evidence="3">NZE10 / CBS 128990</strain>
    </source>
</reference>
<accession>N1PIV1</accession>
<name>N1PIV1_DOTSN</name>
<dbReference type="EMBL" id="KB446541">
    <property type="protein sequence ID" value="EME42312.1"/>
    <property type="molecule type" value="Genomic_DNA"/>
</dbReference>
<protein>
    <submittedName>
        <fullName evidence="2">Uncharacterized protein</fullName>
    </submittedName>
</protein>
<dbReference type="Proteomes" id="UP000016933">
    <property type="component" value="Unassembled WGS sequence"/>
</dbReference>
<gene>
    <name evidence="2" type="ORF">DOTSEDRAFT_45865</name>
</gene>
<dbReference type="AlphaFoldDB" id="N1PIV1"/>
<sequence length="72" mass="7728">MSRLEIPGIPPVGARGRQSKEQGRHSCSSRRAPAASTATSQRVSFRQRKDAPVSATDEADEAHVVVQEQVSA</sequence>
<dbReference type="HOGENOM" id="CLU_2722204_0_0_1"/>
<feature type="compositionally biased region" description="Low complexity" evidence="1">
    <location>
        <begin position="29"/>
        <end position="40"/>
    </location>
</feature>
<evidence type="ECO:0000313" key="3">
    <source>
        <dbReference type="Proteomes" id="UP000016933"/>
    </source>
</evidence>
<evidence type="ECO:0000313" key="2">
    <source>
        <dbReference type="EMBL" id="EME42312.1"/>
    </source>
</evidence>
<feature type="region of interest" description="Disordered" evidence="1">
    <location>
        <begin position="1"/>
        <end position="72"/>
    </location>
</feature>
<evidence type="ECO:0000256" key="1">
    <source>
        <dbReference type="SAM" id="MobiDB-lite"/>
    </source>
</evidence>
<keyword evidence="3" id="KW-1185">Reference proteome</keyword>
<proteinExistence type="predicted"/>